<gene>
    <name evidence="4" type="ORF">EV383_2869</name>
</gene>
<dbReference type="InterPro" id="IPR008613">
    <property type="entry name" value="Excalibur_Ca-bd_domain"/>
</dbReference>
<reference evidence="4 5" key="1">
    <citation type="submission" date="2019-02" db="EMBL/GenBank/DDBJ databases">
        <title>Sequencing the genomes of 1000 actinobacteria strains.</title>
        <authorList>
            <person name="Klenk H.-P."/>
        </authorList>
    </citation>
    <scope>NUCLEOTIDE SEQUENCE [LARGE SCALE GENOMIC DNA]</scope>
    <source>
        <strain evidence="4 5">DSM 45779</strain>
    </source>
</reference>
<comment type="caution">
    <text evidence="4">The sequence shown here is derived from an EMBL/GenBank/DDBJ whole genome shotgun (WGS) entry which is preliminary data.</text>
</comment>
<evidence type="ECO:0000313" key="4">
    <source>
        <dbReference type="EMBL" id="RZT85981.1"/>
    </source>
</evidence>
<evidence type="ECO:0000259" key="3">
    <source>
        <dbReference type="SMART" id="SM00894"/>
    </source>
</evidence>
<dbReference type="EMBL" id="SHKL01000001">
    <property type="protein sequence ID" value="RZT85981.1"/>
    <property type="molecule type" value="Genomic_DNA"/>
</dbReference>
<accession>A0A4Q7UYC5</accession>
<name>A0A4Q7UYC5_PSEST</name>
<evidence type="ECO:0000313" key="5">
    <source>
        <dbReference type="Proteomes" id="UP000291591"/>
    </source>
</evidence>
<keyword evidence="2" id="KW-0732">Signal</keyword>
<evidence type="ECO:0000256" key="1">
    <source>
        <dbReference type="SAM" id="MobiDB-lite"/>
    </source>
</evidence>
<dbReference type="SMART" id="SM00894">
    <property type="entry name" value="Excalibur"/>
    <property type="match status" value="1"/>
</dbReference>
<feature type="compositionally biased region" description="Basic and acidic residues" evidence="1">
    <location>
        <begin position="50"/>
        <end position="61"/>
    </location>
</feature>
<keyword evidence="5" id="KW-1185">Reference proteome</keyword>
<dbReference type="OrthoDB" id="5681216at2"/>
<dbReference type="AlphaFoldDB" id="A0A4Q7UYC5"/>
<dbReference type="RefSeq" id="WP_130290358.1">
    <property type="nucleotide sequence ID" value="NZ_SHKL01000001.1"/>
</dbReference>
<feature type="region of interest" description="Disordered" evidence="1">
    <location>
        <begin position="34"/>
        <end position="107"/>
    </location>
</feature>
<evidence type="ECO:0000256" key="2">
    <source>
        <dbReference type="SAM" id="SignalP"/>
    </source>
</evidence>
<protein>
    <submittedName>
        <fullName evidence="4">Excalibur calcium-binding domain-containing protein</fullName>
    </submittedName>
</protein>
<dbReference type="Pfam" id="PF05901">
    <property type="entry name" value="Excalibur"/>
    <property type="match status" value="1"/>
</dbReference>
<dbReference type="Proteomes" id="UP000291591">
    <property type="component" value="Unassembled WGS sequence"/>
</dbReference>
<sequence>MRIRTLAASAVLAAGLGLPLAGVAFAQSADRDCPDFSSQAEAQAALQPGDPERLDRDKDGQACEDYDGYAAASSSSDDDSTEQVAAKPVGGVEAGDGPLSDTGTDPLPIIAGAVVAGGVGAVALRRVARRTS</sequence>
<feature type="signal peptide" evidence="2">
    <location>
        <begin position="1"/>
        <end position="26"/>
    </location>
</feature>
<feature type="domain" description="Excalibur calcium-binding" evidence="3">
    <location>
        <begin position="29"/>
        <end position="64"/>
    </location>
</feature>
<feature type="chain" id="PRO_5020729112" evidence="2">
    <location>
        <begin position="27"/>
        <end position="132"/>
    </location>
</feature>
<proteinExistence type="predicted"/>
<organism evidence="4 5">
    <name type="scientific">Pseudonocardia sediminis</name>
    <dbReference type="NCBI Taxonomy" id="1397368"/>
    <lineage>
        <taxon>Bacteria</taxon>
        <taxon>Bacillati</taxon>
        <taxon>Actinomycetota</taxon>
        <taxon>Actinomycetes</taxon>
        <taxon>Pseudonocardiales</taxon>
        <taxon>Pseudonocardiaceae</taxon>
        <taxon>Pseudonocardia</taxon>
    </lineage>
</organism>